<gene>
    <name evidence="2" type="ORF">Q9L58_009269</name>
</gene>
<accession>A0ABR3G8E8</accession>
<dbReference type="EMBL" id="JBBBZM010000204">
    <property type="protein sequence ID" value="KAL0631856.1"/>
    <property type="molecule type" value="Genomic_DNA"/>
</dbReference>
<name>A0ABR3G8E8_9PEZI</name>
<evidence type="ECO:0000256" key="1">
    <source>
        <dbReference type="SAM" id="MobiDB-lite"/>
    </source>
</evidence>
<dbReference type="Proteomes" id="UP001447188">
    <property type="component" value="Unassembled WGS sequence"/>
</dbReference>
<organism evidence="2 3">
    <name type="scientific">Discina gigas</name>
    <dbReference type="NCBI Taxonomy" id="1032678"/>
    <lineage>
        <taxon>Eukaryota</taxon>
        <taxon>Fungi</taxon>
        <taxon>Dikarya</taxon>
        <taxon>Ascomycota</taxon>
        <taxon>Pezizomycotina</taxon>
        <taxon>Pezizomycetes</taxon>
        <taxon>Pezizales</taxon>
        <taxon>Discinaceae</taxon>
        <taxon>Discina</taxon>
    </lineage>
</organism>
<protein>
    <submittedName>
        <fullName evidence="2">Uncharacterized protein</fullName>
    </submittedName>
</protein>
<proteinExistence type="predicted"/>
<keyword evidence="3" id="KW-1185">Reference proteome</keyword>
<evidence type="ECO:0000313" key="3">
    <source>
        <dbReference type="Proteomes" id="UP001447188"/>
    </source>
</evidence>
<evidence type="ECO:0000313" key="2">
    <source>
        <dbReference type="EMBL" id="KAL0631856.1"/>
    </source>
</evidence>
<feature type="region of interest" description="Disordered" evidence="1">
    <location>
        <begin position="191"/>
        <end position="231"/>
    </location>
</feature>
<reference evidence="2 3" key="1">
    <citation type="submission" date="2024-02" db="EMBL/GenBank/DDBJ databases">
        <title>Discinaceae phylogenomics.</title>
        <authorList>
            <person name="Dirks A.C."/>
            <person name="James T.Y."/>
        </authorList>
    </citation>
    <scope>NUCLEOTIDE SEQUENCE [LARGE SCALE GENOMIC DNA]</scope>
    <source>
        <strain evidence="2 3">ACD0624</strain>
    </source>
</reference>
<sequence>MSLHHRISTISQFAWGLPRLTAPIRYLHQRVRPSLTKSDFDTAHSRVYHLHASVAAHNSGYAAIIHALEINPGVIPHEKFLCGFRSARAGPDINVDGARLVKEKLGNMEVWLAGELLTLREYEREWHSGIVLGRMRMSDGELNHVVAYIRSWADYGGRAREVEEVLEEAAWWLVFEVVPIEEWEVVKRVGGGSGGAEAEREGVGGVLRTPEGGRESGEPEGGLRRRHVRVR</sequence>
<comment type="caution">
    <text evidence="2">The sequence shown here is derived from an EMBL/GenBank/DDBJ whole genome shotgun (WGS) entry which is preliminary data.</text>
</comment>
<feature type="compositionally biased region" description="Basic and acidic residues" evidence="1">
    <location>
        <begin position="211"/>
        <end position="223"/>
    </location>
</feature>